<sequence length="153" mass="16501">MPSALDDSIRACCLEAVAQAVAALAAKYGFDATEAERELNLGEMKIQRKRGPVAKKSVTKTEKKVKKAADPEKPKKRLTGYLLFSKEMRPEVKAALEAELEDGEKLQSKTVVGALAAAWKALTAEEQAGWKEKAAAPPEVVSEESAEGEGEEE</sequence>
<evidence type="ECO:0000313" key="5">
    <source>
        <dbReference type="EMBL" id="ALH23346.1"/>
    </source>
</evidence>
<protein>
    <submittedName>
        <fullName evidence="5">HMG box domain containing protein</fullName>
    </submittedName>
</protein>
<dbReference type="InterPro" id="IPR009071">
    <property type="entry name" value="HMG_box_dom"/>
</dbReference>
<dbReference type="CDD" id="cd00084">
    <property type="entry name" value="HMG-box_SF"/>
    <property type="match status" value="1"/>
</dbReference>
<feature type="compositionally biased region" description="Acidic residues" evidence="3">
    <location>
        <begin position="141"/>
        <end position="153"/>
    </location>
</feature>
<evidence type="ECO:0000256" key="1">
    <source>
        <dbReference type="ARBA" id="ARBA00023125"/>
    </source>
</evidence>
<dbReference type="GO" id="GO:0003677">
    <property type="term" value="F:DNA binding"/>
    <property type="evidence" value="ECO:0007669"/>
    <property type="project" value="UniProtKB-UniRule"/>
</dbReference>
<feature type="region of interest" description="Disordered" evidence="3">
    <location>
        <begin position="127"/>
        <end position="153"/>
    </location>
</feature>
<gene>
    <name evidence="5" type="ORF">ceV_440</name>
</gene>
<dbReference type="SUPFAM" id="SSF47095">
    <property type="entry name" value="HMG-box"/>
    <property type="match status" value="1"/>
</dbReference>
<organism evidence="5 6">
    <name type="scientific">Chrysochromulina ericina virus CeV-01B</name>
    <dbReference type="NCBI Taxonomy" id="3070830"/>
    <lineage>
        <taxon>Viruses</taxon>
        <taxon>Varidnaviria</taxon>
        <taxon>Bamfordvirae</taxon>
        <taxon>Nucleocytoviricota</taxon>
        <taxon>Megaviricetes</taxon>
        <taxon>Imitervirales</taxon>
        <taxon>Mesomimiviridae</taxon>
        <taxon>Tethysvirus</taxon>
        <taxon>Tethysvirus raunefjordenense</taxon>
    </lineage>
</organism>
<accession>A0A0N9QR59</accession>
<evidence type="ECO:0000256" key="2">
    <source>
        <dbReference type="PROSITE-ProRule" id="PRU00267"/>
    </source>
</evidence>
<dbReference type="Proteomes" id="UP000203826">
    <property type="component" value="Segment"/>
</dbReference>
<dbReference type="Pfam" id="PF09011">
    <property type="entry name" value="HMG_box_2"/>
    <property type="match status" value="1"/>
</dbReference>
<reference evidence="5 6" key="1">
    <citation type="journal article" date="2015" name="Genome Announc.">
        <title>The 474-Kilobase-Pair Complete Genome Sequence of CeV-01B, a Virus Infecting Haptolina (Chrysochromulina) ericina (Prymnesiophyceae).</title>
        <authorList>
            <person name="Gallot-Lavallee L."/>
            <person name="Pagarete A."/>
            <person name="Legendre M."/>
            <person name="Santini S."/>
            <person name="Sandaa R.A."/>
            <person name="Himmelbauer H."/>
            <person name="Ogata H."/>
            <person name="Bratbak G."/>
            <person name="Claverie J.M."/>
        </authorList>
    </citation>
    <scope>NUCLEOTIDE SEQUENCE [LARGE SCALE GENOMIC DNA]</scope>
    <source>
        <strain evidence="5">CeV-01B</strain>
    </source>
</reference>
<feature type="compositionally biased region" description="Basic and acidic residues" evidence="3">
    <location>
        <begin position="59"/>
        <end position="72"/>
    </location>
</feature>
<keyword evidence="6" id="KW-1185">Reference proteome</keyword>
<keyword evidence="1 2" id="KW-0238">DNA-binding</keyword>
<evidence type="ECO:0000256" key="3">
    <source>
        <dbReference type="SAM" id="MobiDB-lite"/>
    </source>
</evidence>
<dbReference type="InterPro" id="IPR050342">
    <property type="entry name" value="HMGB"/>
</dbReference>
<evidence type="ECO:0000259" key="4">
    <source>
        <dbReference type="PROSITE" id="PS50118"/>
    </source>
</evidence>
<dbReference type="PROSITE" id="PS50118">
    <property type="entry name" value="HMG_BOX_2"/>
    <property type="match status" value="1"/>
</dbReference>
<feature type="domain" description="HMG box" evidence="4">
    <location>
        <begin position="74"/>
        <end position="134"/>
    </location>
</feature>
<evidence type="ECO:0000313" key="6">
    <source>
        <dbReference type="Proteomes" id="UP000203826"/>
    </source>
</evidence>
<keyword evidence="2" id="KW-0539">Nucleus</keyword>
<feature type="region of interest" description="Disordered" evidence="3">
    <location>
        <begin position="50"/>
        <end position="72"/>
    </location>
</feature>
<feature type="DNA-binding region" description="HMG box" evidence="2">
    <location>
        <begin position="74"/>
        <end position="134"/>
    </location>
</feature>
<name>A0A0N9QR59_9VIRU</name>
<dbReference type="EMBL" id="KT820662">
    <property type="protein sequence ID" value="ALH23346.1"/>
    <property type="molecule type" value="Genomic_DNA"/>
</dbReference>
<dbReference type="Gene3D" id="1.10.30.10">
    <property type="entry name" value="High mobility group box domain"/>
    <property type="match status" value="1"/>
</dbReference>
<dbReference type="PANTHER" id="PTHR48112">
    <property type="entry name" value="HIGH MOBILITY GROUP PROTEIN DSP1"/>
    <property type="match status" value="1"/>
</dbReference>
<dbReference type="InterPro" id="IPR036910">
    <property type="entry name" value="HMG_box_dom_sf"/>
</dbReference>
<dbReference type="PANTHER" id="PTHR48112:SF32">
    <property type="entry name" value="HIGH MOBILITY GROUP PROTEIN B3"/>
    <property type="match status" value="1"/>
</dbReference>
<dbReference type="SMART" id="SM00398">
    <property type="entry name" value="HMG"/>
    <property type="match status" value="1"/>
</dbReference>
<proteinExistence type="predicted"/>
<dbReference type="KEGG" id="vg:26049307"/>